<organism evidence="3 4">
    <name type="scientific">Parastrongyloides trichosuri</name>
    <name type="common">Possum-specific nematode worm</name>
    <dbReference type="NCBI Taxonomy" id="131310"/>
    <lineage>
        <taxon>Eukaryota</taxon>
        <taxon>Metazoa</taxon>
        <taxon>Ecdysozoa</taxon>
        <taxon>Nematoda</taxon>
        <taxon>Chromadorea</taxon>
        <taxon>Rhabditida</taxon>
        <taxon>Tylenchina</taxon>
        <taxon>Panagrolaimomorpha</taxon>
        <taxon>Strongyloidoidea</taxon>
        <taxon>Strongyloididae</taxon>
        <taxon>Parastrongyloides</taxon>
    </lineage>
</organism>
<name>A0A0N5A3Q1_PARTI</name>
<dbReference type="PANTHER" id="PTHR13677">
    <property type="entry name" value="LD41638P"/>
    <property type="match status" value="1"/>
</dbReference>
<dbReference type="GO" id="GO:0005085">
    <property type="term" value="F:guanyl-nucleotide exchange factor activity"/>
    <property type="evidence" value="ECO:0007669"/>
    <property type="project" value="InterPro"/>
</dbReference>
<keyword evidence="3" id="KW-1185">Reference proteome</keyword>
<dbReference type="InterPro" id="IPR037516">
    <property type="entry name" value="Tripartite_DENN"/>
</dbReference>
<dbReference type="AlphaFoldDB" id="A0A0N5A3Q1"/>
<evidence type="ECO:0000313" key="3">
    <source>
        <dbReference type="Proteomes" id="UP000038045"/>
    </source>
</evidence>
<reference evidence="4" key="1">
    <citation type="submission" date="2017-02" db="UniProtKB">
        <authorList>
            <consortium name="WormBaseParasite"/>
        </authorList>
    </citation>
    <scope>IDENTIFICATION</scope>
</reference>
<dbReference type="InterPro" id="IPR024224">
    <property type="entry name" value="DENND6"/>
</dbReference>
<dbReference type="WBParaSite" id="PTRK_0001625600.1">
    <property type="protein sequence ID" value="PTRK_0001625600.1"/>
    <property type="gene ID" value="PTRK_0001625600"/>
</dbReference>
<evidence type="ECO:0000313" key="4">
    <source>
        <dbReference type="WBParaSite" id="PTRK_0001625600.1"/>
    </source>
</evidence>
<dbReference type="PROSITE" id="PS50211">
    <property type="entry name" value="DENN"/>
    <property type="match status" value="1"/>
</dbReference>
<dbReference type="PANTHER" id="PTHR13677:SF0">
    <property type="entry name" value="LD41638P"/>
    <property type="match status" value="1"/>
</dbReference>
<evidence type="ECO:0000256" key="1">
    <source>
        <dbReference type="ARBA" id="ARBA00007159"/>
    </source>
</evidence>
<dbReference type="Proteomes" id="UP000038045">
    <property type="component" value="Unplaced"/>
</dbReference>
<evidence type="ECO:0000259" key="2">
    <source>
        <dbReference type="PROSITE" id="PS50211"/>
    </source>
</evidence>
<accession>A0A0N5A3Q1</accession>
<dbReference type="Pfam" id="PF09794">
    <property type="entry name" value="Avl9"/>
    <property type="match status" value="1"/>
</dbReference>
<dbReference type="STRING" id="131310.A0A0N5A3Q1"/>
<protein>
    <submittedName>
        <fullName evidence="4">UDENN domain-containing protein</fullName>
    </submittedName>
</protein>
<feature type="domain" description="UDENN" evidence="2">
    <location>
        <begin position="22"/>
        <end position="477"/>
    </location>
</feature>
<proteinExistence type="inferred from homology"/>
<dbReference type="InterPro" id="IPR018307">
    <property type="entry name" value="ABL9/DENND6_dom"/>
</dbReference>
<dbReference type="GO" id="GO:0055037">
    <property type="term" value="C:recycling endosome"/>
    <property type="evidence" value="ECO:0007669"/>
    <property type="project" value="TreeGrafter"/>
</dbReference>
<sequence>MTSSNTKISEKKPWERFHKWIHSICVVTFDLEIGQRVEFIYPGDTYLSKEESTSICYMAMPDSHSPVSQETNYHFRLNKSFDRDIHTHQLFTENCPQALSTNSQFLYGYVNFRQHKDANIRRGYYQKSVVILAPYPLHIFYYNIVRIISNAFFKYGEVAVETACRQLDEWPIPEPGAILNLTLLDNIIHCRIPKANDIEQRYNLLSPILDNPDTSEIKLHTMHEFNLYKYLRSIASNLNALWEIVLTGESLIVMAPSPAICAPLTEALVSLIHPLQYAGDYRPYFTIHDPDFSSFTNTSQIPCIILGVTNPFFNKTMQHFPHLIRLGDINIENKIDIKKKKNNLKLKSLDTKLGFFSSSKFFLNDDNSLIKKLTKTGNRPDDAQHVIIRKHFMELTECFMFPFERYLSSLMPLRKEISLFNPIPKISNFNIDDFIQSLLQHKNPLKAYGVQKDISPLYRRFIQTKTFKNWHNRRCEDINIQLGEAYYDIMKNINISSLNLSNHNHVEIVDLVMKISNRFRSLSTDMKEEKGKLRKQLTDIMADIDDELKSILLSNNAFRELFEFYEYAS</sequence>
<comment type="similarity">
    <text evidence="1">Belongs to the DENND6 family.</text>
</comment>